<feature type="transmembrane region" description="Helical" evidence="1">
    <location>
        <begin position="12"/>
        <end position="34"/>
    </location>
</feature>
<feature type="transmembrane region" description="Helical" evidence="1">
    <location>
        <begin position="46"/>
        <end position="67"/>
    </location>
</feature>
<keyword evidence="3" id="KW-1185">Reference proteome</keyword>
<dbReference type="EMBL" id="FNNG01000005">
    <property type="protein sequence ID" value="SDW88349.1"/>
    <property type="molecule type" value="Genomic_DNA"/>
</dbReference>
<evidence type="ECO:0000256" key="1">
    <source>
        <dbReference type="SAM" id="Phobius"/>
    </source>
</evidence>
<gene>
    <name evidence="2" type="ORF">SAMN05660923_01354</name>
</gene>
<feature type="transmembrane region" description="Helical" evidence="1">
    <location>
        <begin position="79"/>
        <end position="98"/>
    </location>
</feature>
<dbReference type="Proteomes" id="UP000198828">
    <property type="component" value="Unassembled WGS sequence"/>
</dbReference>
<sequence>MKILSNFNNKEVALLTYIFIINLIAFVVMGLDKIRARKDGWRIREITIMILALLGGATGVLSGMVIFKHKINKNRFSVGIPLILLLNKLLNLIMFNYLR</sequence>
<accession>A0A1H2X7W5</accession>
<name>A0A1H2X7W5_9FIRM</name>
<dbReference type="RefSeq" id="WP_093752101.1">
    <property type="nucleotide sequence ID" value="NZ_BSYN01000007.1"/>
</dbReference>
<keyword evidence="1" id="KW-1133">Transmembrane helix</keyword>
<evidence type="ECO:0000313" key="2">
    <source>
        <dbReference type="EMBL" id="SDW88349.1"/>
    </source>
</evidence>
<dbReference type="OrthoDB" id="1708147at2"/>
<dbReference type="AlphaFoldDB" id="A0A1H2X7W5"/>
<evidence type="ECO:0000313" key="3">
    <source>
        <dbReference type="Proteomes" id="UP000198828"/>
    </source>
</evidence>
<keyword evidence="1" id="KW-0812">Transmembrane</keyword>
<reference evidence="2 3" key="1">
    <citation type="submission" date="2016-10" db="EMBL/GenBank/DDBJ databases">
        <authorList>
            <person name="de Groot N.N."/>
        </authorList>
    </citation>
    <scope>NUCLEOTIDE SEQUENCE [LARGE SCALE GENOMIC DNA]</scope>
    <source>
        <strain evidence="2 3">DSM 23310</strain>
    </source>
</reference>
<proteinExistence type="predicted"/>
<keyword evidence="1" id="KW-0472">Membrane</keyword>
<organism evidence="2 3">
    <name type="scientific">Tepidimicrobium xylanilyticum</name>
    <dbReference type="NCBI Taxonomy" id="1123352"/>
    <lineage>
        <taxon>Bacteria</taxon>
        <taxon>Bacillati</taxon>
        <taxon>Bacillota</taxon>
        <taxon>Tissierellia</taxon>
        <taxon>Tissierellales</taxon>
        <taxon>Tepidimicrobiaceae</taxon>
        <taxon>Tepidimicrobium</taxon>
    </lineage>
</organism>
<protein>
    <submittedName>
        <fullName evidence="2">Uncharacterized membrane protein YsdA, DUF1294 family</fullName>
    </submittedName>
</protein>
<dbReference type="Pfam" id="PF06961">
    <property type="entry name" value="DUF1294"/>
    <property type="match status" value="1"/>
</dbReference>
<dbReference type="InterPro" id="IPR010718">
    <property type="entry name" value="DUF1294"/>
</dbReference>